<dbReference type="InterPro" id="IPR012338">
    <property type="entry name" value="Beta-lactam/transpept-like"/>
</dbReference>
<dbReference type="EMBL" id="JACCCO010000001">
    <property type="protein sequence ID" value="NYF38532.1"/>
    <property type="molecule type" value="Genomic_DNA"/>
</dbReference>
<dbReference type="PANTHER" id="PTHR43283:SF7">
    <property type="entry name" value="BETA-LACTAMASE-RELATED DOMAIN-CONTAINING PROTEIN"/>
    <property type="match status" value="1"/>
</dbReference>
<protein>
    <submittedName>
        <fullName evidence="2">CubicO group peptidase (Beta-lactamase class C family)</fullName>
    </submittedName>
</protein>
<accession>A0A852UNI1</accession>
<dbReference type="Gene3D" id="3.40.710.10">
    <property type="entry name" value="DD-peptidase/beta-lactamase superfamily"/>
    <property type="match status" value="1"/>
</dbReference>
<dbReference type="SUPFAM" id="SSF56601">
    <property type="entry name" value="beta-lactamase/transpeptidase-like"/>
    <property type="match status" value="1"/>
</dbReference>
<dbReference type="RefSeq" id="WP_179818263.1">
    <property type="nucleotide sequence ID" value="NZ_JACCCO010000001.1"/>
</dbReference>
<reference evidence="2 3" key="1">
    <citation type="submission" date="2020-07" db="EMBL/GenBank/DDBJ databases">
        <title>Sequencing the genomes of 1000 actinobacteria strains.</title>
        <authorList>
            <person name="Klenk H.-P."/>
        </authorList>
    </citation>
    <scope>NUCLEOTIDE SEQUENCE [LARGE SCALE GENOMIC DNA]</scope>
    <source>
        <strain evidence="2 3">DSM 45763</strain>
    </source>
</reference>
<gene>
    <name evidence="2" type="ORF">HDA43_000691</name>
</gene>
<dbReference type="Pfam" id="PF00144">
    <property type="entry name" value="Beta-lactamase"/>
    <property type="match status" value="1"/>
</dbReference>
<dbReference type="InterPro" id="IPR001466">
    <property type="entry name" value="Beta-lactam-related"/>
</dbReference>
<dbReference type="Proteomes" id="UP000576393">
    <property type="component" value="Unassembled WGS sequence"/>
</dbReference>
<comment type="caution">
    <text evidence="2">The sequence shown here is derived from an EMBL/GenBank/DDBJ whole genome shotgun (WGS) entry which is preliminary data.</text>
</comment>
<dbReference type="InterPro" id="IPR050789">
    <property type="entry name" value="Diverse_Enzym_Activities"/>
</dbReference>
<evidence type="ECO:0000259" key="1">
    <source>
        <dbReference type="Pfam" id="PF00144"/>
    </source>
</evidence>
<dbReference type="PANTHER" id="PTHR43283">
    <property type="entry name" value="BETA-LACTAMASE-RELATED"/>
    <property type="match status" value="1"/>
</dbReference>
<feature type="domain" description="Beta-lactamase-related" evidence="1">
    <location>
        <begin position="34"/>
        <end position="303"/>
    </location>
</feature>
<organism evidence="2 3">
    <name type="scientific">Streptosporangium sandarakinum</name>
    <dbReference type="NCBI Taxonomy" id="1260955"/>
    <lineage>
        <taxon>Bacteria</taxon>
        <taxon>Bacillati</taxon>
        <taxon>Actinomycetota</taxon>
        <taxon>Actinomycetes</taxon>
        <taxon>Streptosporangiales</taxon>
        <taxon>Streptosporangiaceae</taxon>
        <taxon>Streptosporangium</taxon>
    </lineage>
</organism>
<evidence type="ECO:0000313" key="2">
    <source>
        <dbReference type="EMBL" id="NYF38532.1"/>
    </source>
</evidence>
<name>A0A852UNI1_9ACTN</name>
<evidence type="ECO:0000313" key="3">
    <source>
        <dbReference type="Proteomes" id="UP000576393"/>
    </source>
</evidence>
<proteinExistence type="predicted"/>
<keyword evidence="3" id="KW-1185">Reference proteome</keyword>
<sequence length="329" mass="34950">MWRQADPEEAGFAPELADRFDALVRKHPPGPHGVVVVRHGVPVLERYGSGPDFAWDTPLGTVDFGPDTLHDVRSVTKSVVGLLYGLALADGLVPDPAEPLLAQFPEYPDLAADPGLARLTVGHALTMTLGLRWDESAPYTSPENDEIGMELAPDRVRFVLERPVVEEPGRRWHYSGGAAALVGALIARGTGRPLADFARTELFEPLGVGPFEWAAGADGVASAASGLRLTPRGMARIGQAVLGREVAPGWIGEMLRPRVPAWDEVSYGYLWYVAPDGAATAMGNGGQRIFVVPRLDLVVAVTAGDYDGAEQGALPLAVMEDVVLPALGA</sequence>
<dbReference type="AlphaFoldDB" id="A0A852UNI1"/>